<dbReference type="RefSeq" id="XP_038792029.1">
    <property type="nucleotide sequence ID" value="XM_038926173.1"/>
</dbReference>
<sequence>MMVTVSGNTHHKTFHVARSQFVGSRWMYELKDPVTNSSWEEGKLFPGNDLENDQIAIGQPITNHPQQLEVTTSWHSQPSISFSLQEYRLSPLLRVARAFSF</sequence>
<dbReference type="AlphaFoldDB" id="A0A8H7EL48"/>
<organism evidence="1 2">
    <name type="scientific">Alternaria burnsii</name>
    <dbReference type="NCBI Taxonomy" id="1187904"/>
    <lineage>
        <taxon>Eukaryota</taxon>
        <taxon>Fungi</taxon>
        <taxon>Dikarya</taxon>
        <taxon>Ascomycota</taxon>
        <taxon>Pezizomycotina</taxon>
        <taxon>Dothideomycetes</taxon>
        <taxon>Pleosporomycetidae</taxon>
        <taxon>Pleosporales</taxon>
        <taxon>Pleosporineae</taxon>
        <taxon>Pleosporaceae</taxon>
        <taxon>Alternaria</taxon>
        <taxon>Alternaria sect. Alternaria</taxon>
    </lineage>
</organism>
<keyword evidence="2" id="KW-1185">Reference proteome</keyword>
<accession>A0A8H7EL48</accession>
<dbReference type="Proteomes" id="UP000596902">
    <property type="component" value="Unassembled WGS sequence"/>
</dbReference>
<proteinExistence type="predicted"/>
<comment type="caution">
    <text evidence="1">The sequence shown here is derived from an EMBL/GenBank/DDBJ whole genome shotgun (WGS) entry which is preliminary data.</text>
</comment>
<protein>
    <submittedName>
        <fullName evidence="1">Uncharacterized protein</fullName>
    </submittedName>
</protein>
<evidence type="ECO:0000313" key="1">
    <source>
        <dbReference type="EMBL" id="KAF7682150.1"/>
    </source>
</evidence>
<reference evidence="1" key="1">
    <citation type="submission" date="2020-01" db="EMBL/GenBank/DDBJ databases">
        <authorList>
            <person name="Feng Z.H.Z."/>
        </authorList>
    </citation>
    <scope>NUCLEOTIDE SEQUENCE</scope>
    <source>
        <strain evidence="1">CBS107.38</strain>
    </source>
</reference>
<evidence type="ECO:0000313" key="2">
    <source>
        <dbReference type="Proteomes" id="UP000596902"/>
    </source>
</evidence>
<reference evidence="1" key="2">
    <citation type="submission" date="2020-08" db="EMBL/GenBank/DDBJ databases">
        <title>Draft Genome Sequence of Cumin Blight Pathogen Alternaria burnsii.</title>
        <authorList>
            <person name="Feng Z."/>
        </authorList>
    </citation>
    <scope>NUCLEOTIDE SEQUENCE</scope>
    <source>
        <strain evidence="1">CBS107.38</strain>
    </source>
</reference>
<gene>
    <name evidence="1" type="ORF">GT037_001126</name>
</gene>
<dbReference type="EMBL" id="JAAABM010000001">
    <property type="protein sequence ID" value="KAF7682150.1"/>
    <property type="molecule type" value="Genomic_DNA"/>
</dbReference>
<dbReference type="GeneID" id="62199351"/>
<name>A0A8H7EL48_9PLEO</name>